<reference evidence="1" key="1">
    <citation type="submission" date="2019-11" db="EMBL/GenBank/DDBJ databases">
        <title>Nori genome reveals adaptations in red seaweeds to the harsh intertidal environment.</title>
        <authorList>
            <person name="Wang D."/>
            <person name="Mao Y."/>
        </authorList>
    </citation>
    <scope>NUCLEOTIDE SEQUENCE</scope>
    <source>
        <tissue evidence="1">Gametophyte</tissue>
    </source>
</reference>
<organism evidence="1 2">
    <name type="scientific">Pyropia yezoensis</name>
    <name type="common">Susabi-nori</name>
    <name type="synonym">Porphyra yezoensis</name>
    <dbReference type="NCBI Taxonomy" id="2788"/>
    <lineage>
        <taxon>Eukaryota</taxon>
        <taxon>Rhodophyta</taxon>
        <taxon>Bangiophyceae</taxon>
        <taxon>Bangiales</taxon>
        <taxon>Bangiaceae</taxon>
        <taxon>Pyropia</taxon>
    </lineage>
</organism>
<name>A0ACC3C0T4_PYRYE</name>
<sequence length="201" mass="22547">MARGPGVMKITKESGEQCISRWFVTGRDAAAGKWIWKDVTTCCPPRMPTKTMIVFQNGKRCVSTWSQCGTKLNDDKNCVRTWCDKTECAEPVCPPKPPVMKTRYVKKDGQRCVKTLKVCGKTVEGGVCTWKGCDVLTCKPPCTKPMAKTMKRATATKTCVSHWWPESLKVDNSNDGQACTWVWKDVEECYCDTGAPKWTKC</sequence>
<comment type="caution">
    <text evidence="1">The sequence shown here is derived from an EMBL/GenBank/DDBJ whole genome shotgun (WGS) entry which is preliminary data.</text>
</comment>
<dbReference type="Proteomes" id="UP000798662">
    <property type="component" value="Chromosome 2"/>
</dbReference>
<accession>A0ACC3C0T4</accession>
<gene>
    <name evidence="1" type="ORF">I4F81_006028</name>
</gene>
<evidence type="ECO:0000313" key="1">
    <source>
        <dbReference type="EMBL" id="KAK1863473.1"/>
    </source>
</evidence>
<keyword evidence="2" id="KW-1185">Reference proteome</keyword>
<dbReference type="EMBL" id="CM020619">
    <property type="protein sequence ID" value="KAK1863473.1"/>
    <property type="molecule type" value="Genomic_DNA"/>
</dbReference>
<evidence type="ECO:0000313" key="2">
    <source>
        <dbReference type="Proteomes" id="UP000798662"/>
    </source>
</evidence>
<protein>
    <submittedName>
        <fullName evidence="1">Uncharacterized protein</fullName>
    </submittedName>
</protein>
<proteinExistence type="predicted"/>